<name>A0A1G4H777_PLAVI</name>
<dbReference type="VEuPathDB" id="PlasmoDB:PVW1_110006300"/>
<dbReference type="AlphaFoldDB" id="A0A1G4H777"/>
<dbReference type="EMBL" id="LT615258">
    <property type="protein sequence ID" value="SCO70740.1"/>
    <property type="molecule type" value="Genomic_DNA"/>
</dbReference>
<dbReference type="VEuPathDB" id="PlasmoDB:PVP01_1100900"/>
<evidence type="ECO:0008006" key="4">
    <source>
        <dbReference type="Google" id="ProtNLM"/>
    </source>
</evidence>
<keyword evidence="1" id="KW-0812">Transmembrane</keyword>
<evidence type="ECO:0000256" key="1">
    <source>
        <dbReference type="SAM" id="Phobius"/>
    </source>
</evidence>
<accession>A0A1G4H777</accession>
<sequence length="238" mass="27751">MASQPQFVCLSHQHKDLYDKAKKGTYEFHDQMCESFKTEFKEHANFDEEEYKNVCKVTVHYITDLKTKNLNIVHGYKYLYNRISDELIKTVQNSTDDFTFYKTLLKVYCSDLDCPDININNIEGFSKQLFKKHEHIVDLYNNLEKIHPSVNCNGAKEFVLLYKAKMDECIGVTNDDFCDELDRFKQDYETVMQNKSCDGVPKHLPSIHGHNTLFSIIIPVSATLITSIVLFTMYKVII</sequence>
<reference evidence="2 3" key="1">
    <citation type="submission" date="2016-07" db="EMBL/GenBank/DDBJ databases">
        <authorList>
            <consortium name="Pathogen Informatics"/>
        </authorList>
    </citation>
    <scope>NUCLEOTIDE SEQUENCE [LARGE SCALE GENOMIC DNA]</scope>
</reference>
<dbReference type="VEuPathDB" id="PlasmoDB:PVX_121355"/>
<evidence type="ECO:0000313" key="3">
    <source>
        <dbReference type="Proteomes" id="UP000305196"/>
    </source>
</evidence>
<dbReference type="VEuPathDB" id="PlasmoDB:PVPAM_030005600"/>
<keyword evidence="1" id="KW-0472">Membrane</keyword>
<gene>
    <name evidence="2" type="ORF">PVC01_030005500</name>
</gene>
<feature type="transmembrane region" description="Helical" evidence="1">
    <location>
        <begin position="213"/>
        <end position="234"/>
    </location>
</feature>
<protein>
    <recommendedName>
        <fullName evidence="4">VIR protein</fullName>
    </recommendedName>
</protein>
<evidence type="ECO:0000313" key="2">
    <source>
        <dbReference type="EMBL" id="SCO70740.1"/>
    </source>
</evidence>
<organism evidence="2 3">
    <name type="scientific">Plasmodium vivax</name>
    <name type="common">malaria parasite P. vivax</name>
    <dbReference type="NCBI Taxonomy" id="5855"/>
    <lineage>
        <taxon>Eukaryota</taxon>
        <taxon>Sar</taxon>
        <taxon>Alveolata</taxon>
        <taxon>Apicomplexa</taxon>
        <taxon>Aconoidasida</taxon>
        <taxon>Haemosporida</taxon>
        <taxon>Plasmodiidae</taxon>
        <taxon>Plasmodium</taxon>
        <taxon>Plasmodium (Plasmodium)</taxon>
    </lineage>
</organism>
<proteinExistence type="predicted"/>
<dbReference type="Proteomes" id="UP000305196">
    <property type="component" value="Chromosome 3"/>
</dbReference>
<keyword evidence="1" id="KW-1133">Transmembrane helix</keyword>